<evidence type="ECO:0000313" key="2">
    <source>
        <dbReference type="Proteomes" id="UP000230423"/>
    </source>
</evidence>
<accession>A0A2G9UH14</accession>
<evidence type="ECO:0000313" key="1">
    <source>
        <dbReference type="EMBL" id="PIO69531.1"/>
    </source>
</evidence>
<sequence length="108" mass="12405">MKEYLLAAGVDVMYRFPAMLESHSLFLFEMPMDADPNVRITSLLYLTYLLTHDVLKPRGTLSDAALCMLNRKRSDGKEEDCSSDEREVTVLATELFREISRKEAVKQE</sequence>
<dbReference type="AlphaFoldDB" id="A0A2G9UH14"/>
<evidence type="ECO:0008006" key="3">
    <source>
        <dbReference type="Google" id="ProtNLM"/>
    </source>
</evidence>
<reference evidence="1 2" key="1">
    <citation type="submission" date="2015-09" db="EMBL/GenBank/DDBJ databases">
        <title>Draft genome of the parasitic nematode Teladorsagia circumcincta isolate WARC Sus (inbred).</title>
        <authorList>
            <person name="Mitreva M."/>
        </authorList>
    </citation>
    <scope>NUCLEOTIDE SEQUENCE [LARGE SCALE GENOMIC DNA]</scope>
    <source>
        <strain evidence="1 2">S</strain>
    </source>
</reference>
<organism evidence="1 2">
    <name type="scientific">Teladorsagia circumcincta</name>
    <name type="common">Brown stomach worm</name>
    <name type="synonym">Ostertagia circumcincta</name>
    <dbReference type="NCBI Taxonomy" id="45464"/>
    <lineage>
        <taxon>Eukaryota</taxon>
        <taxon>Metazoa</taxon>
        <taxon>Ecdysozoa</taxon>
        <taxon>Nematoda</taxon>
        <taxon>Chromadorea</taxon>
        <taxon>Rhabditida</taxon>
        <taxon>Rhabditina</taxon>
        <taxon>Rhabditomorpha</taxon>
        <taxon>Strongyloidea</taxon>
        <taxon>Trichostrongylidae</taxon>
        <taxon>Teladorsagia</taxon>
    </lineage>
</organism>
<proteinExistence type="predicted"/>
<protein>
    <recommendedName>
        <fullName evidence="3">Condensin complex subunit 1 C-terminal domain-containing protein</fullName>
    </recommendedName>
</protein>
<dbReference type="Proteomes" id="UP000230423">
    <property type="component" value="Unassembled WGS sequence"/>
</dbReference>
<name>A0A2G9UH14_TELCI</name>
<gene>
    <name evidence="1" type="ORF">TELCIR_08644</name>
</gene>
<dbReference type="OrthoDB" id="5853933at2759"/>
<dbReference type="EMBL" id="KZ346619">
    <property type="protein sequence ID" value="PIO69531.1"/>
    <property type="molecule type" value="Genomic_DNA"/>
</dbReference>
<keyword evidence="2" id="KW-1185">Reference proteome</keyword>